<accession>A0A9K3NPG9</accession>
<reference evidence="2" key="1">
    <citation type="journal article" date="2017" name="Nature">
        <title>The sunflower genome provides insights into oil metabolism, flowering and Asterid evolution.</title>
        <authorList>
            <person name="Badouin H."/>
            <person name="Gouzy J."/>
            <person name="Grassa C.J."/>
            <person name="Murat F."/>
            <person name="Staton S.E."/>
            <person name="Cottret L."/>
            <person name="Lelandais-Briere C."/>
            <person name="Owens G.L."/>
            <person name="Carrere S."/>
            <person name="Mayjonade B."/>
            <person name="Legrand L."/>
            <person name="Gill N."/>
            <person name="Kane N.C."/>
            <person name="Bowers J.E."/>
            <person name="Hubner S."/>
            <person name="Bellec A."/>
            <person name="Berard A."/>
            <person name="Berges H."/>
            <person name="Blanchet N."/>
            <person name="Boniface M.C."/>
            <person name="Brunel D."/>
            <person name="Catrice O."/>
            <person name="Chaidir N."/>
            <person name="Claudel C."/>
            <person name="Donnadieu C."/>
            <person name="Faraut T."/>
            <person name="Fievet G."/>
            <person name="Helmstetter N."/>
            <person name="King M."/>
            <person name="Knapp S.J."/>
            <person name="Lai Z."/>
            <person name="Le Paslier M.C."/>
            <person name="Lippi Y."/>
            <person name="Lorenzon L."/>
            <person name="Mandel J.R."/>
            <person name="Marage G."/>
            <person name="Marchand G."/>
            <person name="Marquand E."/>
            <person name="Bret-Mestries E."/>
            <person name="Morien E."/>
            <person name="Nambeesan S."/>
            <person name="Nguyen T."/>
            <person name="Pegot-Espagnet P."/>
            <person name="Pouilly N."/>
            <person name="Raftis F."/>
            <person name="Sallet E."/>
            <person name="Schiex T."/>
            <person name="Thomas J."/>
            <person name="Vandecasteele C."/>
            <person name="Vares D."/>
            <person name="Vear F."/>
            <person name="Vautrin S."/>
            <person name="Crespi M."/>
            <person name="Mangin B."/>
            <person name="Burke J.M."/>
            <person name="Salse J."/>
            <person name="Munos S."/>
            <person name="Vincourt P."/>
            <person name="Rieseberg L.H."/>
            <person name="Langlade N.B."/>
        </authorList>
    </citation>
    <scope>NUCLEOTIDE SEQUENCE</scope>
    <source>
        <tissue evidence="2">Leaves</tissue>
    </source>
</reference>
<evidence type="ECO:0000313" key="3">
    <source>
        <dbReference type="Proteomes" id="UP000215914"/>
    </source>
</evidence>
<dbReference type="AlphaFoldDB" id="A0A9K3NPG9"/>
<reference evidence="2" key="2">
    <citation type="submission" date="2020-06" db="EMBL/GenBank/DDBJ databases">
        <title>Helianthus annuus Genome sequencing and assembly Release 2.</title>
        <authorList>
            <person name="Gouzy J."/>
            <person name="Langlade N."/>
            <person name="Munos S."/>
        </authorList>
    </citation>
    <scope>NUCLEOTIDE SEQUENCE</scope>
    <source>
        <tissue evidence="2">Leaves</tissue>
    </source>
</reference>
<protein>
    <submittedName>
        <fullName evidence="2">Uncharacterized protein</fullName>
    </submittedName>
</protein>
<evidence type="ECO:0000313" key="2">
    <source>
        <dbReference type="EMBL" id="KAF5806663.1"/>
    </source>
</evidence>
<feature type="region of interest" description="Disordered" evidence="1">
    <location>
        <begin position="244"/>
        <end position="284"/>
    </location>
</feature>
<name>A0A9K3NPG9_HELAN</name>
<organism evidence="2 3">
    <name type="scientific">Helianthus annuus</name>
    <name type="common">Common sunflower</name>
    <dbReference type="NCBI Taxonomy" id="4232"/>
    <lineage>
        <taxon>Eukaryota</taxon>
        <taxon>Viridiplantae</taxon>
        <taxon>Streptophyta</taxon>
        <taxon>Embryophyta</taxon>
        <taxon>Tracheophyta</taxon>
        <taxon>Spermatophyta</taxon>
        <taxon>Magnoliopsida</taxon>
        <taxon>eudicotyledons</taxon>
        <taxon>Gunneridae</taxon>
        <taxon>Pentapetalae</taxon>
        <taxon>asterids</taxon>
        <taxon>campanulids</taxon>
        <taxon>Asterales</taxon>
        <taxon>Asteraceae</taxon>
        <taxon>Asteroideae</taxon>
        <taxon>Heliantheae alliance</taxon>
        <taxon>Heliantheae</taxon>
        <taxon>Helianthus</taxon>
    </lineage>
</organism>
<dbReference type="Proteomes" id="UP000215914">
    <property type="component" value="Unassembled WGS sequence"/>
</dbReference>
<proteinExistence type="predicted"/>
<sequence length="309" mass="35261">MWKWKMVSSVTTSVPEMVVCERAVNAEEFSTIGVTQKFEGLGWERVLDWCEDITSRVYLAAVCEWLSTLRFVNMDGPAPTRQLVGNIGKNQMVMSFEHMNAIARFDSLGVETYDYYDLDHFLDNKMYTADPDGMLAAVLPGLGGMSESRNDLSLEERILQGISLENVMVQFGDRGRESCTRKMIPYVRLLSALILQQNALPAKSLWVSKPIDQICFASMKHHWKITVKVFGHLYTVEDEQGNSYRFSDPSMAQGGAQDEEMVDEEDETEPAGPRGPKQRYMRQHRELSEDVARFVTCRWVPSYQNINRG</sequence>
<keyword evidence="3" id="KW-1185">Reference proteome</keyword>
<comment type="caution">
    <text evidence="2">The sequence shown here is derived from an EMBL/GenBank/DDBJ whole genome shotgun (WGS) entry which is preliminary data.</text>
</comment>
<feature type="compositionally biased region" description="Acidic residues" evidence="1">
    <location>
        <begin position="257"/>
        <end position="269"/>
    </location>
</feature>
<gene>
    <name evidence="2" type="ORF">HanXRQr2_Chr05g0224211</name>
</gene>
<dbReference type="Gramene" id="mRNA:HanXRQr2_Chr05g0224211">
    <property type="protein sequence ID" value="mRNA:HanXRQr2_Chr05g0224211"/>
    <property type="gene ID" value="HanXRQr2_Chr05g0224211"/>
</dbReference>
<evidence type="ECO:0000256" key="1">
    <source>
        <dbReference type="SAM" id="MobiDB-lite"/>
    </source>
</evidence>
<dbReference type="EMBL" id="MNCJ02000320">
    <property type="protein sequence ID" value="KAF5806663.1"/>
    <property type="molecule type" value="Genomic_DNA"/>
</dbReference>